<sequence length="102" mass="11741">MKERDGPTDRPLSQLPRGMITQFRSQRLSFAFPSARPTFIRSKTYDQRNDEMANWPFNKNAWANSPLWPNSGSCSLGQRNECQAKGERQKGLRRRIIAQAAD</sequence>
<dbReference type="EMBL" id="JBICCN010000026">
    <property type="protein sequence ID" value="KAL3101951.1"/>
    <property type="molecule type" value="Genomic_DNA"/>
</dbReference>
<name>A0ABD2KGC2_HETSC</name>
<evidence type="ECO:0000313" key="3">
    <source>
        <dbReference type="Proteomes" id="UP001620645"/>
    </source>
</evidence>
<proteinExistence type="predicted"/>
<accession>A0ABD2KGC2</accession>
<evidence type="ECO:0000313" key="2">
    <source>
        <dbReference type="EMBL" id="KAL3101951.1"/>
    </source>
</evidence>
<organism evidence="2 3">
    <name type="scientific">Heterodera schachtii</name>
    <name type="common">Sugarbeet cyst nematode worm</name>
    <name type="synonym">Tylenchus schachtii</name>
    <dbReference type="NCBI Taxonomy" id="97005"/>
    <lineage>
        <taxon>Eukaryota</taxon>
        <taxon>Metazoa</taxon>
        <taxon>Ecdysozoa</taxon>
        <taxon>Nematoda</taxon>
        <taxon>Chromadorea</taxon>
        <taxon>Rhabditida</taxon>
        <taxon>Tylenchina</taxon>
        <taxon>Tylenchomorpha</taxon>
        <taxon>Tylenchoidea</taxon>
        <taxon>Heteroderidae</taxon>
        <taxon>Heteroderinae</taxon>
        <taxon>Heterodera</taxon>
    </lineage>
</organism>
<gene>
    <name evidence="2" type="ORF">niasHS_003360</name>
</gene>
<comment type="caution">
    <text evidence="2">The sequence shown here is derived from an EMBL/GenBank/DDBJ whole genome shotgun (WGS) entry which is preliminary data.</text>
</comment>
<dbReference type="AlphaFoldDB" id="A0ABD2KGC2"/>
<dbReference type="Proteomes" id="UP001620645">
    <property type="component" value="Unassembled WGS sequence"/>
</dbReference>
<protein>
    <submittedName>
        <fullName evidence="2">Uncharacterized protein</fullName>
    </submittedName>
</protein>
<feature type="region of interest" description="Disordered" evidence="1">
    <location>
        <begin position="83"/>
        <end position="102"/>
    </location>
</feature>
<evidence type="ECO:0000256" key="1">
    <source>
        <dbReference type="SAM" id="MobiDB-lite"/>
    </source>
</evidence>
<reference evidence="2 3" key="1">
    <citation type="submission" date="2024-10" db="EMBL/GenBank/DDBJ databases">
        <authorList>
            <person name="Kim D."/>
        </authorList>
    </citation>
    <scope>NUCLEOTIDE SEQUENCE [LARGE SCALE GENOMIC DNA]</scope>
    <source>
        <strain evidence="2">Taebaek</strain>
    </source>
</reference>
<keyword evidence="3" id="KW-1185">Reference proteome</keyword>